<protein>
    <submittedName>
        <fullName evidence="1">Uncharacterized protein</fullName>
    </submittedName>
</protein>
<name>A0A9D4U7S0_ADICA</name>
<dbReference type="Proteomes" id="UP000886520">
    <property type="component" value="Chromosome 21"/>
</dbReference>
<accession>A0A9D4U7S0</accession>
<dbReference type="AlphaFoldDB" id="A0A9D4U7S0"/>
<organism evidence="1 2">
    <name type="scientific">Adiantum capillus-veneris</name>
    <name type="common">Maidenhair fern</name>
    <dbReference type="NCBI Taxonomy" id="13818"/>
    <lineage>
        <taxon>Eukaryota</taxon>
        <taxon>Viridiplantae</taxon>
        <taxon>Streptophyta</taxon>
        <taxon>Embryophyta</taxon>
        <taxon>Tracheophyta</taxon>
        <taxon>Polypodiopsida</taxon>
        <taxon>Polypodiidae</taxon>
        <taxon>Polypodiales</taxon>
        <taxon>Pteridineae</taxon>
        <taxon>Pteridaceae</taxon>
        <taxon>Vittarioideae</taxon>
        <taxon>Adiantum</taxon>
    </lineage>
</organism>
<sequence length="139" mass="15638">MSLALGRDRRCCRVFLRSSAPTAIMVVHELCSNARKCIFIGLWNHSSSDVGTAKHRLSSKVSTDGFFCINYCRRACKKWEEEGGGQGGGAECFWWQCDYRRRIKPEPSTLNGTGKSIVTRVVGDSEHYLALYLLISLRT</sequence>
<evidence type="ECO:0000313" key="2">
    <source>
        <dbReference type="Proteomes" id="UP000886520"/>
    </source>
</evidence>
<gene>
    <name evidence="1" type="ORF">GOP47_0021575</name>
</gene>
<proteinExistence type="predicted"/>
<keyword evidence="2" id="KW-1185">Reference proteome</keyword>
<comment type="caution">
    <text evidence="1">The sequence shown here is derived from an EMBL/GenBank/DDBJ whole genome shotgun (WGS) entry which is preliminary data.</text>
</comment>
<reference evidence="1" key="1">
    <citation type="submission" date="2021-01" db="EMBL/GenBank/DDBJ databases">
        <title>Adiantum capillus-veneris genome.</title>
        <authorList>
            <person name="Fang Y."/>
            <person name="Liao Q."/>
        </authorList>
    </citation>
    <scope>NUCLEOTIDE SEQUENCE</scope>
    <source>
        <strain evidence="1">H3</strain>
        <tissue evidence="1">Leaf</tissue>
    </source>
</reference>
<evidence type="ECO:0000313" key="1">
    <source>
        <dbReference type="EMBL" id="KAI5063028.1"/>
    </source>
</evidence>
<dbReference type="EMBL" id="JABFUD020000021">
    <property type="protein sequence ID" value="KAI5063028.1"/>
    <property type="molecule type" value="Genomic_DNA"/>
</dbReference>